<evidence type="ECO:0000313" key="7">
    <source>
        <dbReference type="EMBL" id="TFK30642.1"/>
    </source>
</evidence>
<evidence type="ECO:0000256" key="2">
    <source>
        <dbReference type="ARBA" id="ARBA00022888"/>
    </source>
</evidence>
<name>A0A5C3LDB2_COPMA</name>
<dbReference type="Gene3D" id="3.40.50.620">
    <property type="entry name" value="HUPs"/>
    <property type="match status" value="1"/>
</dbReference>
<dbReference type="InterPro" id="IPR029055">
    <property type="entry name" value="Ntn_hydrolases_N"/>
</dbReference>
<dbReference type="CDD" id="cd01991">
    <property type="entry name" value="Asn_synthase_B_C"/>
    <property type="match status" value="1"/>
</dbReference>
<evidence type="ECO:0000256" key="3">
    <source>
        <dbReference type="ARBA" id="ARBA00022962"/>
    </source>
</evidence>
<dbReference type="EMBL" id="ML210146">
    <property type="protein sequence ID" value="TFK30642.1"/>
    <property type="molecule type" value="Genomic_DNA"/>
</dbReference>
<evidence type="ECO:0000259" key="5">
    <source>
        <dbReference type="Pfam" id="PF00733"/>
    </source>
</evidence>
<dbReference type="GO" id="GO:0006529">
    <property type="term" value="P:asparagine biosynthetic process"/>
    <property type="evidence" value="ECO:0007669"/>
    <property type="project" value="UniProtKB-KW"/>
</dbReference>
<dbReference type="AlphaFoldDB" id="A0A5C3LDB2"/>
<dbReference type="PANTHER" id="PTHR45937:SF1">
    <property type="entry name" value="ASPARAGINE SYNTHETASE DOMAIN-CONTAINING PROTEIN 1"/>
    <property type="match status" value="1"/>
</dbReference>
<keyword evidence="3" id="KW-0315">Glutamine amidotransferase</keyword>
<dbReference type="PANTHER" id="PTHR45937">
    <property type="entry name" value="ASPARAGINE SYNTHETASE DOMAIN-CONTAINING PROTEIN 1"/>
    <property type="match status" value="1"/>
</dbReference>
<dbReference type="GO" id="GO:0004066">
    <property type="term" value="F:asparagine synthase (glutamine-hydrolyzing) activity"/>
    <property type="evidence" value="ECO:0007669"/>
    <property type="project" value="InterPro"/>
</dbReference>
<evidence type="ECO:0000256" key="4">
    <source>
        <dbReference type="SAM" id="MobiDB-lite"/>
    </source>
</evidence>
<dbReference type="InterPro" id="IPR017932">
    <property type="entry name" value="GATase_2_dom"/>
</dbReference>
<reference evidence="7 8" key="1">
    <citation type="journal article" date="2019" name="Nat. Ecol. Evol.">
        <title>Megaphylogeny resolves global patterns of mushroom evolution.</title>
        <authorList>
            <person name="Varga T."/>
            <person name="Krizsan K."/>
            <person name="Foldi C."/>
            <person name="Dima B."/>
            <person name="Sanchez-Garcia M."/>
            <person name="Sanchez-Ramirez S."/>
            <person name="Szollosi G.J."/>
            <person name="Szarkandi J.G."/>
            <person name="Papp V."/>
            <person name="Albert L."/>
            <person name="Andreopoulos W."/>
            <person name="Angelini C."/>
            <person name="Antonin V."/>
            <person name="Barry K.W."/>
            <person name="Bougher N.L."/>
            <person name="Buchanan P."/>
            <person name="Buyck B."/>
            <person name="Bense V."/>
            <person name="Catcheside P."/>
            <person name="Chovatia M."/>
            <person name="Cooper J."/>
            <person name="Damon W."/>
            <person name="Desjardin D."/>
            <person name="Finy P."/>
            <person name="Geml J."/>
            <person name="Haridas S."/>
            <person name="Hughes K."/>
            <person name="Justo A."/>
            <person name="Karasinski D."/>
            <person name="Kautmanova I."/>
            <person name="Kiss B."/>
            <person name="Kocsube S."/>
            <person name="Kotiranta H."/>
            <person name="LaButti K.M."/>
            <person name="Lechner B.E."/>
            <person name="Liimatainen K."/>
            <person name="Lipzen A."/>
            <person name="Lukacs Z."/>
            <person name="Mihaltcheva S."/>
            <person name="Morgado L.N."/>
            <person name="Niskanen T."/>
            <person name="Noordeloos M.E."/>
            <person name="Ohm R.A."/>
            <person name="Ortiz-Santana B."/>
            <person name="Ovrebo C."/>
            <person name="Racz N."/>
            <person name="Riley R."/>
            <person name="Savchenko A."/>
            <person name="Shiryaev A."/>
            <person name="Soop K."/>
            <person name="Spirin V."/>
            <person name="Szebenyi C."/>
            <person name="Tomsovsky M."/>
            <person name="Tulloss R.E."/>
            <person name="Uehling J."/>
            <person name="Grigoriev I.V."/>
            <person name="Vagvolgyi C."/>
            <person name="Papp T."/>
            <person name="Martin F.M."/>
            <person name="Miettinen O."/>
            <person name="Hibbett D.S."/>
            <person name="Nagy L.G."/>
        </authorList>
    </citation>
    <scope>NUCLEOTIDE SEQUENCE [LARGE SCALE GENOMIC DNA]</scope>
    <source>
        <strain evidence="7 8">CBS 121175</strain>
    </source>
</reference>
<evidence type="ECO:0008006" key="9">
    <source>
        <dbReference type="Google" id="ProtNLM"/>
    </source>
</evidence>
<feature type="region of interest" description="Disordered" evidence="4">
    <location>
        <begin position="356"/>
        <end position="376"/>
    </location>
</feature>
<dbReference type="Gene3D" id="3.60.20.10">
    <property type="entry name" value="Glutamine Phosphoribosylpyrophosphate, subunit 1, domain 1"/>
    <property type="match status" value="1"/>
</dbReference>
<dbReference type="SUPFAM" id="SSF52402">
    <property type="entry name" value="Adenine nucleotide alpha hydrolases-like"/>
    <property type="match status" value="1"/>
</dbReference>
<dbReference type="InterPro" id="IPR051857">
    <property type="entry name" value="Asn_synthetase_domain"/>
</dbReference>
<keyword evidence="2" id="KW-0061">Asparagine biosynthesis</keyword>
<dbReference type="Pfam" id="PF13537">
    <property type="entry name" value="GATase_7"/>
    <property type="match status" value="1"/>
</dbReference>
<gene>
    <name evidence="7" type="ORF">FA15DRAFT_19968</name>
</gene>
<feature type="domain" description="Glutamine amidotransferase type-2" evidence="6">
    <location>
        <begin position="90"/>
        <end position="184"/>
    </location>
</feature>
<dbReference type="OrthoDB" id="10252281at2759"/>
<protein>
    <recommendedName>
        <fullName evidence="9">Glutamine amidotransferase type-2 domain-containing protein</fullName>
    </recommendedName>
</protein>
<feature type="compositionally biased region" description="Basic and acidic residues" evidence="4">
    <location>
        <begin position="363"/>
        <end position="376"/>
    </location>
</feature>
<keyword evidence="1" id="KW-0028">Amino-acid biosynthesis</keyword>
<dbReference type="STRING" id="230819.A0A5C3LDB2"/>
<dbReference type="InterPro" id="IPR014729">
    <property type="entry name" value="Rossmann-like_a/b/a_fold"/>
</dbReference>
<keyword evidence="8" id="KW-1185">Reference proteome</keyword>
<evidence type="ECO:0000259" key="6">
    <source>
        <dbReference type="Pfam" id="PF13537"/>
    </source>
</evidence>
<proteinExistence type="predicted"/>
<evidence type="ECO:0000256" key="1">
    <source>
        <dbReference type="ARBA" id="ARBA00022605"/>
    </source>
</evidence>
<sequence>MCGIFVCLRGHCCNNIDTGSLEGEALNEICQDLRQSNALRGPDYQQNVRVDIKHNSLSSCTPDQHCQDSGSFIAEFYASELRLRGNAAIQQPHQRSGSILCWNGEIFDGAVEVTTSQNDGVRLLETLEGLETSAHIRDLFGTIEGPYAFVYYHAGTNHLYFARDPLGRRSLLIHWPTEELSSLLISSVSSGTSRLLNFEELLTDFIYCVDLSQISSIGDLRIGFQKDVMKINRDMGERGELLYAHPAKVNTTIPPADTPQHDTLDIIPQHLLDTVDDFLNILDRSVMLRVKSIPPVSSELGSARLAILFSGGIDSTVLTYLAHRHIPITEPIDLLNVAFENPRKIRLAQGGNIGALPKRQKKKAESRPGESLKEKPPFYVPDRITGLQEVEELRRLCPDRKWNFVEVDVPYEESQNAKDTILKLMIPSQTVMDLSLALALYFASRGEGNIRVEDGSSRIAYKSPARVVLSGLGSDELLGGYGRHRTAFNAGDWKAVIDELQLEIDRIPKRNLGRDDRIISSHGKETRHPFLSLDVVSFLAKLPVHYKLDPRLEVGKGDKTLLRLLAWKLGLVEASIRKKRAMQFGSHSARMDGERRGDANLGVSVSQ</sequence>
<dbReference type="Proteomes" id="UP000307440">
    <property type="component" value="Unassembled WGS sequence"/>
</dbReference>
<organism evidence="7 8">
    <name type="scientific">Coprinopsis marcescibilis</name>
    <name type="common">Agaric fungus</name>
    <name type="synonym">Psathyrella marcescibilis</name>
    <dbReference type="NCBI Taxonomy" id="230819"/>
    <lineage>
        <taxon>Eukaryota</taxon>
        <taxon>Fungi</taxon>
        <taxon>Dikarya</taxon>
        <taxon>Basidiomycota</taxon>
        <taxon>Agaricomycotina</taxon>
        <taxon>Agaricomycetes</taxon>
        <taxon>Agaricomycetidae</taxon>
        <taxon>Agaricales</taxon>
        <taxon>Agaricineae</taxon>
        <taxon>Psathyrellaceae</taxon>
        <taxon>Coprinopsis</taxon>
    </lineage>
</organism>
<dbReference type="InterPro" id="IPR001962">
    <property type="entry name" value="Asn_synthase"/>
</dbReference>
<feature type="compositionally biased region" description="Basic and acidic residues" evidence="4">
    <location>
        <begin position="589"/>
        <end position="598"/>
    </location>
</feature>
<accession>A0A5C3LDB2</accession>
<evidence type="ECO:0000313" key="8">
    <source>
        <dbReference type="Proteomes" id="UP000307440"/>
    </source>
</evidence>
<dbReference type="SUPFAM" id="SSF56235">
    <property type="entry name" value="N-terminal nucleophile aminohydrolases (Ntn hydrolases)"/>
    <property type="match status" value="1"/>
</dbReference>
<feature type="domain" description="Asparagine synthetase" evidence="5">
    <location>
        <begin position="493"/>
        <end position="587"/>
    </location>
</feature>
<feature type="region of interest" description="Disordered" evidence="4">
    <location>
        <begin position="585"/>
        <end position="607"/>
    </location>
</feature>
<dbReference type="Pfam" id="PF00733">
    <property type="entry name" value="Asn_synthase"/>
    <property type="match status" value="1"/>
</dbReference>